<evidence type="ECO:0000256" key="6">
    <source>
        <dbReference type="SAM" id="SignalP"/>
    </source>
</evidence>
<feature type="compositionally biased region" description="Polar residues" evidence="4">
    <location>
        <begin position="429"/>
        <end position="439"/>
    </location>
</feature>
<evidence type="ECO:0000313" key="8">
    <source>
        <dbReference type="EMBL" id="CAL8070098.1"/>
    </source>
</evidence>
<keyword evidence="5" id="KW-0472">Membrane</keyword>
<dbReference type="InterPro" id="IPR000859">
    <property type="entry name" value="CUB_dom"/>
</dbReference>
<proteinExistence type="predicted"/>
<dbReference type="CDD" id="cd00112">
    <property type="entry name" value="LDLa"/>
    <property type="match status" value="1"/>
</dbReference>
<feature type="domain" description="CUB" evidence="7">
    <location>
        <begin position="181"/>
        <end position="307"/>
    </location>
</feature>
<keyword evidence="1" id="KW-0677">Repeat</keyword>
<dbReference type="InterPro" id="IPR023415">
    <property type="entry name" value="LDLR_class-A_CS"/>
</dbReference>
<accession>A0ABP1PNY6</accession>
<dbReference type="InterPro" id="IPR035914">
    <property type="entry name" value="Sperma_CUB_dom_sf"/>
</dbReference>
<feature type="compositionally biased region" description="Low complexity" evidence="4">
    <location>
        <begin position="467"/>
        <end position="482"/>
    </location>
</feature>
<dbReference type="PANTHER" id="PTHR24251:SF28">
    <property type="entry name" value="NEUROPILIN AND TOLLOID-LIKE, ISOFORM B"/>
    <property type="match status" value="1"/>
</dbReference>
<feature type="chain" id="PRO_5045984153" description="CUB domain-containing protein" evidence="6">
    <location>
        <begin position="20"/>
        <end position="649"/>
    </location>
</feature>
<evidence type="ECO:0000259" key="7">
    <source>
        <dbReference type="PROSITE" id="PS01180"/>
    </source>
</evidence>
<dbReference type="PROSITE" id="PS01180">
    <property type="entry name" value="CUB"/>
    <property type="match status" value="2"/>
</dbReference>
<feature type="domain" description="CUB" evidence="7">
    <location>
        <begin position="55"/>
        <end position="169"/>
    </location>
</feature>
<evidence type="ECO:0000256" key="1">
    <source>
        <dbReference type="ARBA" id="ARBA00022737"/>
    </source>
</evidence>
<dbReference type="PANTHER" id="PTHR24251">
    <property type="entry name" value="OVOCHYMASE-RELATED"/>
    <property type="match status" value="1"/>
</dbReference>
<dbReference type="PROSITE" id="PS50068">
    <property type="entry name" value="LDLRA_2"/>
    <property type="match status" value="1"/>
</dbReference>
<evidence type="ECO:0000256" key="3">
    <source>
        <dbReference type="PROSITE-ProRule" id="PRU00124"/>
    </source>
</evidence>
<keyword evidence="6" id="KW-0732">Signal</keyword>
<dbReference type="EMBL" id="CAXLJM020000004">
    <property type="protein sequence ID" value="CAL8070098.1"/>
    <property type="molecule type" value="Genomic_DNA"/>
</dbReference>
<feature type="transmembrane region" description="Helical" evidence="5">
    <location>
        <begin position="383"/>
        <end position="403"/>
    </location>
</feature>
<keyword evidence="5" id="KW-1133">Transmembrane helix</keyword>
<evidence type="ECO:0000256" key="5">
    <source>
        <dbReference type="SAM" id="Phobius"/>
    </source>
</evidence>
<name>A0ABP1PNY6_9HEXA</name>
<dbReference type="InterPro" id="IPR002172">
    <property type="entry name" value="LDrepeatLR_classA_rpt"/>
</dbReference>
<dbReference type="SMART" id="SM00192">
    <property type="entry name" value="LDLa"/>
    <property type="match status" value="1"/>
</dbReference>
<keyword evidence="9" id="KW-1185">Reference proteome</keyword>
<dbReference type="InterPro" id="IPR036055">
    <property type="entry name" value="LDL_receptor-like_sf"/>
</dbReference>
<comment type="caution">
    <text evidence="8">The sequence shown here is derived from an EMBL/GenBank/DDBJ whole genome shotgun (WGS) entry which is preliminary data.</text>
</comment>
<dbReference type="Pfam" id="PF00431">
    <property type="entry name" value="CUB"/>
    <property type="match status" value="2"/>
</dbReference>
<keyword evidence="2 3" id="KW-1015">Disulfide bond</keyword>
<feature type="compositionally biased region" description="Basic and acidic residues" evidence="4">
    <location>
        <begin position="440"/>
        <end position="455"/>
    </location>
</feature>
<dbReference type="CDD" id="cd00041">
    <property type="entry name" value="CUB"/>
    <property type="match status" value="2"/>
</dbReference>
<dbReference type="PROSITE" id="PS01209">
    <property type="entry name" value="LDLRA_1"/>
    <property type="match status" value="1"/>
</dbReference>
<comment type="caution">
    <text evidence="3">Lacks conserved residue(s) required for the propagation of feature annotation.</text>
</comment>
<keyword evidence="5" id="KW-0812">Transmembrane</keyword>
<reference evidence="8 9" key="1">
    <citation type="submission" date="2024-08" db="EMBL/GenBank/DDBJ databases">
        <authorList>
            <person name="Cucini C."/>
            <person name="Frati F."/>
        </authorList>
    </citation>
    <scope>NUCLEOTIDE SEQUENCE [LARGE SCALE GENOMIC DNA]</scope>
</reference>
<dbReference type="SMART" id="SM00042">
    <property type="entry name" value="CUB"/>
    <property type="match status" value="2"/>
</dbReference>
<gene>
    <name evidence="8" type="ORF">ODALV1_LOCUS1072</name>
</gene>
<evidence type="ECO:0000313" key="9">
    <source>
        <dbReference type="Proteomes" id="UP001642540"/>
    </source>
</evidence>
<dbReference type="SUPFAM" id="SSF49854">
    <property type="entry name" value="Spermadhesin, CUB domain"/>
    <property type="match status" value="2"/>
</dbReference>
<feature type="region of interest" description="Disordered" evidence="4">
    <location>
        <begin position="426"/>
        <end position="541"/>
    </location>
</feature>
<organism evidence="8 9">
    <name type="scientific">Orchesella dallaii</name>
    <dbReference type="NCBI Taxonomy" id="48710"/>
    <lineage>
        <taxon>Eukaryota</taxon>
        <taxon>Metazoa</taxon>
        <taxon>Ecdysozoa</taxon>
        <taxon>Arthropoda</taxon>
        <taxon>Hexapoda</taxon>
        <taxon>Collembola</taxon>
        <taxon>Entomobryomorpha</taxon>
        <taxon>Entomobryoidea</taxon>
        <taxon>Orchesellidae</taxon>
        <taxon>Orchesellinae</taxon>
        <taxon>Orchesella</taxon>
    </lineage>
</organism>
<evidence type="ECO:0000256" key="4">
    <source>
        <dbReference type="SAM" id="MobiDB-lite"/>
    </source>
</evidence>
<protein>
    <recommendedName>
        <fullName evidence="7">CUB domain-containing protein</fullName>
    </recommendedName>
</protein>
<dbReference type="Proteomes" id="UP001642540">
    <property type="component" value="Unassembled WGS sequence"/>
</dbReference>
<dbReference type="Gene3D" id="2.60.120.290">
    <property type="entry name" value="Spermadhesin, CUB domain"/>
    <property type="match status" value="2"/>
</dbReference>
<sequence>MRFISRLFQLLVFPYVISGISISSNTTTIPSSIADDLFPKPQPLQQEVIEQHLDCKDFVEGNNQEFSSPKYPDDYPNDINCIKVISAGPGEVIRLRFLDNFHLEPDDECRYDYLEVRDGQYGYSPIINSKLCGTNPPVYLESSGRHLWLRFHSDKDINYIGFRAMYEFVTSTRSSPDLDDCSFHTKDMEMNITSDGLSPDVLKNRHDLNIGYLDCTWKIESPEKELIYLQFKSFELEKANDCTFNFVEVYGNVTELDGPDGRLYQFCSSDTKAVQSKTNIIHLRFYTTLTSQTSEPKIGFKTKLWVYYSFYRSLDKASKPVDPKVTTDQPAECNATKEFDCDDNTCVDKSLVCNFMTNCRLGLDEDKAKCKSTKVAFTMTMDLVVIAFIGCFLAAGMCSGLVLKICRKLRQDKIELEEIRANLRKSRESVGTSLKTPKSQSKDDLNTIEVVERPPKQKLTVLEPNVSTLQKSSLSSSPQDSSAESKETVIFRPASLGFRSPQHTPQPVAQTSIPYSPPPPYNPLTQSPLTPRQKKESSEEVHVIEVRDSACQTKESFTEKYLREVYFGPHHYYPPRASPRRAPLARGEAVETYESSPRRSNVRRVPKTSADILVYPKSPSSVCSVDASTGSLELVHELDEHDDKLFSEI</sequence>
<feature type="disulfide bond" evidence="3">
    <location>
        <begin position="341"/>
        <end position="359"/>
    </location>
</feature>
<dbReference type="Gene3D" id="4.10.400.10">
    <property type="entry name" value="Low-density Lipoprotein Receptor"/>
    <property type="match status" value="1"/>
</dbReference>
<feature type="signal peptide" evidence="6">
    <location>
        <begin position="1"/>
        <end position="19"/>
    </location>
</feature>
<evidence type="ECO:0000256" key="2">
    <source>
        <dbReference type="ARBA" id="ARBA00023157"/>
    </source>
</evidence>